<dbReference type="InterPro" id="IPR032675">
    <property type="entry name" value="LRR_dom_sf"/>
</dbReference>
<protein>
    <recommendedName>
        <fullName evidence="4">U2A'/phosphoprotein 32 family A C-terminal domain-containing protein</fullName>
    </recommendedName>
</protein>
<reference evidence="3" key="1">
    <citation type="submission" date="2016-05" db="EMBL/GenBank/DDBJ databases">
        <title>Comparative genomics of biotechnologically important yeasts.</title>
        <authorList>
            <consortium name="DOE Joint Genome Institute"/>
            <person name="Riley R."/>
            <person name="Haridas S."/>
            <person name="Wolfe K.H."/>
            <person name="Lopes M.R."/>
            <person name="Hittinger C.T."/>
            <person name="Goker M."/>
            <person name="Salamov A."/>
            <person name="Wisecaver J."/>
            <person name="Long T.M."/>
            <person name="Aerts A.L."/>
            <person name="Barry K."/>
            <person name="Choi C."/>
            <person name="Clum A."/>
            <person name="Coughlan A.Y."/>
            <person name="Deshpande S."/>
            <person name="Douglass A.P."/>
            <person name="Hanson S.J."/>
            <person name="Klenk H.-P."/>
            <person name="Labutti K."/>
            <person name="Lapidus A."/>
            <person name="Lindquist E."/>
            <person name="Lipzen A."/>
            <person name="Meier-Kolthoff J.P."/>
            <person name="Ohm R.A."/>
            <person name="Otillar R.P."/>
            <person name="Pangilinan J."/>
            <person name="Peng Y."/>
            <person name="Rokas A."/>
            <person name="Rosa C.A."/>
            <person name="Scheuner C."/>
            <person name="Sibirny A.A."/>
            <person name="Slot J.C."/>
            <person name="Stielow J.B."/>
            <person name="Sun H."/>
            <person name="Kurtzman C.P."/>
            <person name="Blackwell M."/>
            <person name="Grigoriev I.V."/>
            <person name="Jeffries T.W."/>
        </authorList>
    </citation>
    <scope>NUCLEOTIDE SEQUENCE [LARGE SCALE GENOMIC DNA]</scope>
    <source>
        <strain evidence="3">NRRL Y-12698</strain>
    </source>
</reference>
<dbReference type="EMBL" id="KV454441">
    <property type="protein sequence ID" value="ODQ77284.1"/>
    <property type="molecule type" value="Genomic_DNA"/>
</dbReference>
<dbReference type="AlphaFoldDB" id="A0A1E3QIL3"/>
<dbReference type="SUPFAM" id="SSF52058">
    <property type="entry name" value="L domain-like"/>
    <property type="match status" value="1"/>
</dbReference>
<feature type="non-terminal residue" evidence="2">
    <location>
        <position position="141"/>
    </location>
</feature>
<accession>A0A1E3QIL3</accession>
<sequence length="141" mass="15809">MFTSINTIQLPKLKVLNFKRNAIGVINDLQLPDSLEVLILKNQRCDLPLNYLTGLSKLPPRLRPLKLCRNGLSERTIQHLDISTSLRDLHMHDNAFENYGRWKEGVKLVYPGIILDFDGLSGSSKGESDSLDSDNDSTGSD</sequence>
<evidence type="ECO:0000313" key="3">
    <source>
        <dbReference type="Proteomes" id="UP000094336"/>
    </source>
</evidence>
<organism evidence="2 3">
    <name type="scientific">Babjeviella inositovora NRRL Y-12698</name>
    <dbReference type="NCBI Taxonomy" id="984486"/>
    <lineage>
        <taxon>Eukaryota</taxon>
        <taxon>Fungi</taxon>
        <taxon>Dikarya</taxon>
        <taxon>Ascomycota</taxon>
        <taxon>Saccharomycotina</taxon>
        <taxon>Pichiomycetes</taxon>
        <taxon>Serinales incertae sedis</taxon>
        <taxon>Babjeviella</taxon>
    </lineage>
</organism>
<gene>
    <name evidence="2" type="ORF">BABINDRAFT_163562</name>
</gene>
<evidence type="ECO:0000313" key="2">
    <source>
        <dbReference type="EMBL" id="ODQ77284.1"/>
    </source>
</evidence>
<evidence type="ECO:0008006" key="4">
    <source>
        <dbReference type="Google" id="ProtNLM"/>
    </source>
</evidence>
<dbReference type="RefSeq" id="XP_018982612.1">
    <property type="nucleotide sequence ID" value="XM_019129981.1"/>
</dbReference>
<proteinExistence type="predicted"/>
<name>A0A1E3QIL3_9ASCO</name>
<dbReference type="Gene3D" id="3.80.10.10">
    <property type="entry name" value="Ribonuclease Inhibitor"/>
    <property type="match status" value="1"/>
</dbReference>
<feature type="region of interest" description="Disordered" evidence="1">
    <location>
        <begin position="122"/>
        <end position="141"/>
    </location>
</feature>
<dbReference type="GeneID" id="30147834"/>
<dbReference type="Proteomes" id="UP000094336">
    <property type="component" value="Unassembled WGS sequence"/>
</dbReference>
<evidence type="ECO:0000256" key="1">
    <source>
        <dbReference type="SAM" id="MobiDB-lite"/>
    </source>
</evidence>
<keyword evidence="3" id="KW-1185">Reference proteome</keyword>